<dbReference type="Gene3D" id="2.30.30.60">
    <property type="match status" value="1"/>
</dbReference>
<evidence type="ECO:0000256" key="5">
    <source>
        <dbReference type="SAM" id="Phobius"/>
    </source>
</evidence>
<dbReference type="GO" id="GO:0055085">
    <property type="term" value="P:transmembrane transport"/>
    <property type="evidence" value="ECO:0007669"/>
    <property type="project" value="InterPro"/>
</dbReference>
<organism evidence="7">
    <name type="scientific">marine sediment metagenome</name>
    <dbReference type="NCBI Taxonomy" id="412755"/>
    <lineage>
        <taxon>unclassified sequences</taxon>
        <taxon>metagenomes</taxon>
        <taxon>ecological metagenomes</taxon>
    </lineage>
</organism>
<protein>
    <recommendedName>
        <fullName evidence="6">Mechanosensitive ion channel MscS domain-containing protein</fullName>
    </recommendedName>
</protein>
<evidence type="ECO:0000256" key="1">
    <source>
        <dbReference type="ARBA" id="ARBA00004370"/>
    </source>
</evidence>
<accession>A0A0F9V570</accession>
<keyword evidence="4 5" id="KW-0472">Membrane</keyword>
<keyword evidence="2 5" id="KW-0812">Transmembrane</keyword>
<evidence type="ECO:0000256" key="4">
    <source>
        <dbReference type="ARBA" id="ARBA00023136"/>
    </source>
</evidence>
<comment type="subcellular location">
    <subcellularLocation>
        <location evidence="1">Membrane</location>
    </subcellularLocation>
</comment>
<dbReference type="GO" id="GO:0016020">
    <property type="term" value="C:membrane"/>
    <property type="evidence" value="ECO:0007669"/>
    <property type="project" value="UniProtKB-SubCell"/>
</dbReference>
<comment type="caution">
    <text evidence="7">The sequence shown here is derived from an EMBL/GenBank/DDBJ whole genome shotgun (WGS) entry which is preliminary data.</text>
</comment>
<feature type="transmembrane region" description="Helical" evidence="5">
    <location>
        <begin position="18"/>
        <end position="39"/>
    </location>
</feature>
<sequence length="301" mass="33317">MIERIQTSLANFVVSDSILSLLISTGLLILSLLVIRSLISRFIKRQVDSLELRRRWLVQSRNGLILLLMLGLVLIWGEELRTLALSIVAIAVAFVVATKELIMCITGSILKAGAGSFSIGDRIQIKDFRGDVIDQNLLATTILEVGPGKLTHQRTGRMAVIPNALFVSEPVINESFTHDYVLHVFTVPFKRDDDWRGAQQAIVESARKQCAPYLEEVRRYMNRLSVSRGLETPSVDPRVTLQVPVAGEIHLIVRVPAKSGQRGFIEQAIMAEVFHNNDYLPESRPVGTANAPVAGDSRPTS</sequence>
<dbReference type="AlphaFoldDB" id="A0A0F9V570"/>
<gene>
    <name evidence="7" type="ORF">LCGC14_0139420</name>
</gene>
<dbReference type="InterPro" id="IPR006685">
    <property type="entry name" value="MscS_channel_2nd"/>
</dbReference>
<dbReference type="EMBL" id="LAZR01000048">
    <property type="protein sequence ID" value="KKN99149.1"/>
    <property type="molecule type" value="Genomic_DNA"/>
</dbReference>
<feature type="transmembrane region" description="Helical" evidence="5">
    <location>
        <begin position="60"/>
        <end position="77"/>
    </location>
</feature>
<dbReference type="SUPFAM" id="SSF50182">
    <property type="entry name" value="Sm-like ribonucleoproteins"/>
    <property type="match status" value="1"/>
</dbReference>
<proteinExistence type="predicted"/>
<feature type="transmembrane region" description="Helical" evidence="5">
    <location>
        <begin position="83"/>
        <end position="102"/>
    </location>
</feature>
<dbReference type="PANTHER" id="PTHR30566">
    <property type="entry name" value="YNAI-RELATED MECHANOSENSITIVE ION CHANNEL"/>
    <property type="match status" value="1"/>
</dbReference>
<evidence type="ECO:0000256" key="3">
    <source>
        <dbReference type="ARBA" id="ARBA00022989"/>
    </source>
</evidence>
<keyword evidence="3 5" id="KW-1133">Transmembrane helix</keyword>
<feature type="domain" description="Mechanosensitive ion channel MscS" evidence="6">
    <location>
        <begin position="112"/>
        <end position="173"/>
    </location>
</feature>
<dbReference type="InterPro" id="IPR010920">
    <property type="entry name" value="LSM_dom_sf"/>
</dbReference>
<evidence type="ECO:0000256" key="2">
    <source>
        <dbReference type="ARBA" id="ARBA00022692"/>
    </source>
</evidence>
<evidence type="ECO:0000259" key="6">
    <source>
        <dbReference type="Pfam" id="PF00924"/>
    </source>
</evidence>
<dbReference type="InterPro" id="IPR023408">
    <property type="entry name" value="MscS_beta-dom_sf"/>
</dbReference>
<dbReference type="Pfam" id="PF00924">
    <property type="entry name" value="MS_channel_2nd"/>
    <property type="match status" value="1"/>
</dbReference>
<evidence type="ECO:0000313" key="7">
    <source>
        <dbReference type="EMBL" id="KKN99149.1"/>
    </source>
</evidence>
<name>A0A0F9V570_9ZZZZ</name>
<reference evidence="7" key="1">
    <citation type="journal article" date="2015" name="Nature">
        <title>Complex archaea that bridge the gap between prokaryotes and eukaryotes.</title>
        <authorList>
            <person name="Spang A."/>
            <person name="Saw J.H."/>
            <person name="Jorgensen S.L."/>
            <person name="Zaremba-Niedzwiedzka K."/>
            <person name="Martijn J."/>
            <person name="Lind A.E."/>
            <person name="van Eijk R."/>
            <person name="Schleper C."/>
            <person name="Guy L."/>
            <person name="Ettema T.J."/>
        </authorList>
    </citation>
    <scope>NUCLEOTIDE SEQUENCE</scope>
</reference>
<dbReference type="PANTHER" id="PTHR30566:SF27">
    <property type="entry name" value="MECHANOSENSITIVE ION CHANNEL PROTEIN"/>
    <property type="match status" value="1"/>
</dbReference>